<evidence type="ECO:0000256" key="3">
    <source>
        <dbReference type="ARBA" id="ARBA00012663"/>
    </source>
</evidence>
<dbReference type="GO" id="GO:0030203">
    <property type="term" value="P:glycosaminoglycan metabolic process"/>
    <property type="evidence" value="ECO:0007669"/>
    <property type="project" value="TreeGrafter"/>
</dbReference>
<dbReference type="SUPFAM" id="SSF51445">
    <property type="entry name" value="(Trans)glycosidases"/>
    <property type="match status" value="1"/>
</dbReference>
<evidence type="ECO:0000259" key="6">
    <source>
        <dbReference type="Pfam" id="PF00728"/>
    </source>
</evidence>
<feature type="domain" description="Glycoside hydrolase family 20 catalytic" evidence="6">
    <location>
        <begin position="2"/>
        <end position="170"/>
    </location>
</feature>
<evidence type="ECO:0000256" key="4">
    <source>
        <dbReference type="ARBA" id="ARBA00022801"/>
    </source>
</evidence>
<dbReference type="GO" id="GO:0005764">
    <property type="term" value="C:lysosome"/>
    <property type="evidence" value="ECO:0007669"/>
    <property type="project" value="TreeGrafter"/>
</dbReference>
<dbReference type="EMBL" id="CAJPVJ010003968">
    <property type="protein sequence ID" value="CAG2168155.1"/>
    <property type="molecule type" value="Genomic_DNA"/>
</dbReference>
<organism evidence="7">
    <name type="scientific">Oppiella nova</name>
    <dbReference type="NCBI Taxonomy" id="334625"/>
    <lineage>
        <taxon>Eukaryota</taxon>
        <taxon>Metazoa</taxon>
        <taxon>Ecdysozoa</taxon>
        <taxon>Arthropoda</taxon>
        <taxon>Chelicerata</taxon>
        <taxon>Arachnida</taxon>
        <taxon>Acari</taxon>
        <taxon>Acariformes</taxon>
        <taxon>Sarcoptiformes</taxon>
        <taxon>Oribatida</taxon>
        <taxon>Brachypylina</taxon>
        <taxon>Oppioidea</taxon>
        <taxon>Oppiidae</taxon>
        <taxon>Oppiella</taxon>
    </lineage>
</organism>
<dbReference type="Gene3D" id="3.20.20.80">
    <property type="entry name" value="Glycosidases"/>
    <property type="match status" value="1"/>
</dbReference>
<feature type="active site" description="Proton donor" evidence="5">
    <location>
        <position position="3"/>
    </location>
</feature>
<dbReference type="GO" id="GO:0016020">
    <property type="term" value="C:membrane"/>
    <property type="evidence" value="ECO:0007669"/>
    <property type="project" value="TreeGrafter"/>
</dbReference>
<gene>
    <name evidence="7" type="ORF">ONB1V03_LOCUS7648</name>
</gene>
<evidence type="ECO:0000256" key="1">
    <source>
        <dbReference type="ARBA" id="ARBA00001231"/>
    </source>
</evidence>
<dbReference type="PRINTS" id="PR00738">
    <property type="entry name" value="GLHYDRLASE20"/>
</dbReference>
<dbReference type="Proteomes" id="UP000728032">
    <property type="component" value="Unassembled WGS sequence"/>
</dbReference>
<protein>
    <recommendedName>
        <fullName evidence="3">beta-N-acetylhexosaminidase</fullName>
        <ecNumber evidence="3">3.2.1.52</ecNumber>
    </recommendedName>
</protein>
<dbReference type="Pfam" id="PF00728">
    <property type="entry name" value="Glyco_hydro_20"/>
    <property type="match status" value="1"/>
</dbReference>
<dbReference type="EMBL" id="OC918793">
    <property type="protein sequence ID" value="CAD7650128.1"/>
    <property type="molecule type" value="Genomic_DNA"/>
</dbReference>
<dbReference type="GO" id="GO:0004563">
    <property type="term" value="F:beta-N-acetylhexosaminidase activity"/>
    <property type="evidence" value="ECO:0007669"/>
    <property type="project" value="UniProtKB-EC"/>
</dbReference>
<comment type="similarity">
    <text evidence="2">Belongs to the glycosyl hydrolase 20 family.</text>
</comment>
<dbReference type="GO" id="GO:0006689">
    <property type="term" value="P:ganglioside catabolic process"/>
    <property type="evidence" value="ECO:0007669"/>
    <property type="project" value="TreeGrafter"/>
</dbReference>
<comment type="catalytic activity">
    <reaction evidence="1">
        <text>Hydrolysis of terminal non-reducing N-acetyl-D-hexosamine residues in N-acetyl-beta-D-hexosaminides.</text>
        <dbReference type="EC" id="3.2.1.52"/>
    </reaction>
</comment>
<keyword evidence="4" id="KW-0378">Hydrolase</keyword>
<reference evidence="7" key="1">
    <citation type="submission" date="2020-11" db="EMBL/GenBank/DDBJ databases">
        <authorList>
            <person name="Tran Van P."/>
        </authorList>
    </citation>
    <scope>NUCLEOTIDE SEQUENCE</scope>
</reference>
<dbReference type="InterPro" id="IPR015883">
    <property type="entry name" value="Glyco_hydro_20_cat"/>
</dbReference>
<dbReference type="InterPro" id="IPR025705">
    <property type="entry name" value="Beta_hexosaminidase_sua/sub"/>
</dbReference>
<dbReference type="OrthoDB" id="428480at2759"/>
<evidence type="ECO:0000313" key="7">
    <source>
        <dbReference type="EMBL" id="CAD7650128.1"/>
    </source>
</evidence>
<proteinExistence type="inferred from homology"/>
<accession>A0A7R9LYB0</accession>
<evidence type="ECO:0000256" key="5">
    <source>
        <dbReference type="PIRSR" id="PIRSR625705-1"/>
    </source>
</evidence>
<evidence type="ECO:0000313" key="8">
    <source>
        <dbReference type="Proteomes" id="UP000728032"/>
    </source>
</evidence>
<keyword evidence="8" id="KW-1185">Reference proteome</keyword>
<dbReference type="GO" id="GO:0005975">
    <property type="term" value="P:carbohydrate metabolic process"/>
    <property type="evidence" value="ECO:0007669"/>
    <property type="project" value="InterPro"/>
</dbReference>
<name>A0A7R9LYB0_9ACAR</name>
<dbReference type="AlphaFoldDB" id="A0A7R9LYB0"/>
<sequence length="294" mass="34348">MDEVYYECWESNPEIKKFMHDLNMTTTAQLEQYYVKRTLENVKKIGYKYMTWQDPVDNGVEMASDSVVQLWKDTELGPIYKPWGEYIKPIAKKKYQMVLSSCWYLNYISYGQDWKKYYNCDPHNFTGTTEEKNLIIGGEACLWSEYVDGTNLLARLWPRASAVAEKLWSNPLDTDNTDSAQFRLDEHRCRMLRRGIPAQPILNGFCGDYEWSTSITKTYDNHRKDITNYSSISKLQPVFRESENLNACQQLAAFVSHNWGDSGWEGYSVYTSTQNQCLDTNCDGIQCSRLTRRQ</sequence>
<dbReference type="PANTHER" id="PTHR22600">
    <property type="entry name" value="BETA-HEXOSAMINIDASE"/>
    <property type="match status" value="1"/>
</dbReference>
<dbReference type="PANTHER" id="PTHR22600:SF21">
    <property type="entry name" value="BETA-HEXOSAMINIDASE A"/>
    <property type="match status" value="1"/>
</dbReference>
<dbReference type="InterPro" id="IPR017853">
    <property type="entry name" value="GH"/>
</dbReference>
<dbReference type="EC" id="3.2.1.52" evidence="3"/>
<evidence type="ECO:0000256" key="2">
    <source>
        <dbReference type="ARBA" id="ARBA00006285"/>
    </source>
</evidence>